<accession>A0A1X0P5F6</accession>
<dbReference type="InterPro" id="IPR002562">
    <property type="entry name" value="3'-5'_exonuclease_dom"/>
</dbReference>
<dbReference type="GO" id="GO:0003676">
    <property type="term" value="F:nucleic acid binding"/>
    <property type="evidence" value="ECO:0007669"/>
    <property type="project" value="InterPro"/>
</dbReference>
<dbReference type="VEuPathDB" id="TriTrypDB:TM35_000043810"/>
<dbReference type="AlphaFoldDB" id="A0A1X0P5F6"/>
<evidence type="ECO:0000256" key="1">
    <source>
        <dbReference type="PROSITE-ProRule" id="PRU00047"/>
    </source>
</evidence>
<dbReference type="OrthoDB" id="26838at2759"/>
<keyword evidence="4" id="KW-1185">Reference proteome</keyword>
<dbReference type="SMART" id="SM00343">
    <property type="entry name" value="ZnF_C2HC"/>
    <property type="match status" value="3"/>
</dbReference>
<dbReference type="GO" id="GO:0008408">
    <property type="term" value="F:3'-5' exonuclease activity"/>
    <property type="evidence" value="ECO:0007669"/>
    <property type="project" value="InterPro"/>
</dbReference>
<dbReference type="InterPro" id="IPR001878">
    <property type="entry name" value="Znf_CCHC"/>
</dbReference>
<protein>
    <submittedName>
        <fullName evidence="3">Zinc finger protein, predicted</fullName>
    </submittedName>
</protein>
<dbReference type="STRING" id="67003.A0A1X0P5F6"/>
<dbReference type="InterPro" id="IPR052144">
    <property type="entry name" value="piRNA_biogenesis_EXD1"/>
</dbReference>
<dbReference type="Pfam" id="PF00098">
    <property type="entry name" value="zf-CCHC"/>
    <property type="match status" value="1"/>
</dbReference>
<dbReference type="PANTHER" id="PTHR46628:SF1">
    <property type="entry name" value="PIRNA BIOGENESIS PROTEIN EXD1"/>
    <property type="match status" value="1"/>
</dbReference>
<dbReference type="InterPro" id="IPR012337">
    <property type="entry name" value="RNaseH-like_sf"/>
</dbReference>
<dbReference type="GeneID" id="39982355"/>
<dbReference type="EMBL" id="NBCO01000004">
    <property type="protein sequence ID" value="ORC92167.1"/>
    <property type="molecule type" value="Genomic_DNA"/>
</dbReference>
<reference evidence="3 4" key="1">
    <citation type="submission" date="2017-03" db="EMBL/GenBank/DDBJ databases">
        <title>An alternative strategy for trypanosome survival in the mammalian bloodstream revealed through genome and transcriptome analysis of the ubiquitous bovine parasite Trypanosoma (Megatrypanum) theileri.</title>
        <authorList>
            <person name="Kelly S."/>
            <person name="Ivens A."/>
            <person name="Mott A."/>
            <person name="O'Neill E."/>
            <person name="Emms D."/>
            <person name="Macleod O."/>
            <person name="Voorheis P."/>
            <person name="Matthews J."/>
            <person name="Matthews K."/>
            <person name="Carrington M."/>
        </authorList>
    </citation>
    <scope>NUCLEOTIDE SEQUENCE [LARGE SCALE GENOMIC DNA]</scope>
    <source>
        <strain evidence="3">Edinburgh</strain>
    </source>
</reference>
<dbReference type="GO" id="GO:0006139">
    <property type="term" value="P:nucleobase-containing compound metabolic process"/>
    <property type="evidence" value="ECO:0007669"/>
    <property type="project" value="InterPro"/>
</dbReference>
<feature type="domain" description="CCHC-type" evidence="2">
    <location>
        <begin position="333"/>
        <end position="347"/>
    </location>
</feature>
<evidence type="ECO:0000313" key="3">
    <source>
        <dbReference type="EMBL" id="ORC92167.1"/>
    </source>
</evidence>
<proteinExistence type="predicted"/>
<comment type="caution">
    <text evidence="3">The sequence shown here is derived from an EMBL/GenBank/DDBJ whole genome shotgun (WGS) entry which is preliminary data.</text>
</comment>
<organism evidence="3 4">
    <name type="scientific">Trypanosoma theileri</name>
    <dbReference type="NCBI Taxonomy" id="67003"/>
    <lineage>
        <taxon>Eukaryota</taxon>
        <taxon>Discoba</taxon>
        <taxon>Euglenozoa</taxon>
        <taxon>Kinetoplastea</taxon>
        <taxon>Metakinetoplastina</taxon>
        <taxon>Trypanosomatida</taxon>
        <taxon>Trypanosomatidae</taxon>
        <taxon>Trypanosoma</taxon>
    </lineage>
</organism>
<dbReference type="Proteomes" id="UP000192257">
    <property type="component" value="Unassembled WGS sequence"/>
</dbReference>
<sequence length="404" mass="44279">MLRCVGISRLWRPSRILTSVTAKSSPNESSSTSTLAQSTVTTNVSSSVSSSPSLTSTSSSDILKYPYEVVDTPEKLDKAVDSLLKASTIALDIEAFCTTEQAKQLGRISLVQACSDAKPVVFLFDVLTLTAPAFVKSVKPLLDDKKIRKLLFDCRRDVEALSCQLGLKPEGLLDLQLFFTAMQWKLRSVNRRSGMTYVLKNVAGLTRQEGDSAVQAAMTLGNRPVWDVRPLPDHFLEYAADDVRHILLLSNYLVGNHNNKVPIDAVSVERLTAQYVQHYAIGKPVTEEADATPAEVNITWLERYIGPGGVCHFCGAKGHTEAECFKKQNGKMKCSFCGENGHTARNCFKKHPQLLKCEKCGQLGHTGASCFRTNPCKHCGGAHSSANCHKALRQQKFFGDPPPS</sequence>
<keyword evidence="1" id="KW-0863">Zinc-finger</keyword>
<name>A0A1X0P5F6_9TRYP</name>
<evidence type="ECO:0000259" key="2">
    <source>
        <dbReference type="PROSITE" id="PS50158"/>
    </source>
</evidence>
<keyword evidence="1" id="KW-0479">Metal-binding</keyword>
<dbReference type="PROSITE" id="PS50158">
    <property type="entry name" value="ZF_CCHC"/>
    <property type="match status" value="1"/>
</dbReference>
<evidence type="ECO:0000313" key="4">
    <source>
        <dbReference type="Proteomes" id="UP000192257"/>
    </source>
</evidence>
<dbReference type="Pfam" id="PF01612">
    <property type="entry name" value="DNA_pol_A_exo1"/>
    <property type="match status" value="1"/>
</dbReference>
<dbReference type="SUPFAM" id="SSF57756">
    <property type="entry name" value="Retrovirus zinc finger-like domains"/>
    <property type="match status" value="1"/>
</dbReference>
<dbReference type="InterPro" id="IPR036397">
    <property type="entry name" value="RNaseH_sf"/>
</dbReference>
<dbReference type="InterPro" id="IPR036875">
    <property type="entry name" value="Znf_CCHC_sf"/>
</dbReference>
<dbReference type="SMART" id="SM00474">
    <property type="entry name" value="35EXOc"/>
    <property type="match status" value="1"/>
</dbReference>
<dbReference type="PANTHER" id="PTHR46628">
    <property type="entry name" value="PIRNA BIOGENESIS PROTEIN EXD1"/>
    <property type="match status" value="1"/>
</dbReference>
<gene>
    <name evidence="3" type="ORF">TM35_000043810</name>
</gene>
<dbReference type="Gene3D" id="4.10.60.10">
    <property type="entry name" value="Zinc finger, CCHC-type"/>
    <property type="match status" value="1"/>
</dbReference>
<dbReference type="GO" id="GO:0008270">
    <property type="term" value="F:zinc ion binding"/>
    <property type="evidence" value="ECO:0007669"/>
    <property type="project" value="UniProtKB-KW"/>
</dbReference>
<dbReference type="RefSeq" id="XP_028886233.1">
    <property type="nucleotide sequence ID" value="XM_029022575.1"/>
</dbReference>
<dbReference type="Gene3D" id="3.30.420.10">
    <property type="entry name" value="Ribonuclease H-like superfamily/Ribonuclease H"/>
    <property type="match status" value="1"/>
</dbReference>
<keyword evidence="1" id="KW-0862">Zinc</keyword>
<dbReference type="SUPFAM" id="SSF53098">
    <property type="entry name" value="Ribonuclease H-like"/>
    <property type="match status" value="1"/>
</dbReference>
<dbReference type="GO" id="GO:1990923">
    <property type="term" value="C:PET complex"/>
    <property type="evidence" value="ECO:0007669"/>
    <property type="project" value="TreeGrafter"/>
</dbReference>